<dbReference type="EnsemblPlants" id="AVESA.00010b.r2.7AG1221190.1">
    <property type="protein sequence ID" value="AVESA.00010b.r2.7AG1221190.1.CDS"/>
    <property type="gene ID" value="AVESA.00010b.r2.7AG1221190"/>
</dbReference>
<sequence>AKGDETTRPEVRITTLGSAALHFRLDYEQAKKLPIGKYVQSDVFSAGGHPWRIECFPRGVYESSSGEYLAIYLRHMGKIRSVRAVFEAFLLDRHGQPSSKARERTEFHEFPINEDCNDDGEDRGWCNFVKRTTLEKDYVSEGHITLVCAILVIHDSPDHKKMHDSPIPSDIGSDLGRLLDQGDGTDVSFIIDGEIFPAHRAVIAARSPVFRAELFGSMAEATMSSITLHDITPATFRVMLRFIYTDEFPREDELMDSSIEMLQNLLAAADRYAIDKLKLMCAQKLWDNVTVDTVATILACAETYNCTKLKNECLNFFAVENNFKKAVFTDGFAMLVQNFPAITAKLRERIET</sequence>
<reference evidence="1" key="1">
    <citation type="submission" date="2021-05" db="EMBL/GenBank/DDBJ databases">
        <authorList>
            <person name="Scholz U."/>
            <person name="Mascher M."/>
            <person name="Fiebig A."/>
        </authorList>
    </citation>
    <scope>NUCLEOTIDE SEQUENCE [LARGE SCALE GENOMIC DNA]</scope>
</reference>
<name>A0ACD5ZVP0_AVESA</name>
<evidence type="ECO:0000313" key="1">
    <source>
        <dbReference type="EnsemblPlants" id="AVESA.00010b.r2.7AG1221190.1.CDS"/>
    </source>
</evidence>
<keyword evidence="2" id="KW-1185">Reference proteome</keyword>
<organism evidence="1 2">
    <name type="scientific">Avena sativa</name>
    <name type="common">Oat</name>
    <dbReference type="NCBI Taxonomy" id="4498"/>
    <lineage>
        <taxon>Eukaryota</taxon>
        <taxon>Viridiplantae</taxon>
        <taxon>Streptophyta</taxon>
        <taxon>Embryophyta</taxon>
        <taxon>Tracheophyta</taxon>
        <taxon>Spermatophyta</taxon>
        <taxon>Magnoliopsida</taxon>
        <taxon>Liliopsida</taxon>
        <taxon>Poales</taxon>
        <taxon>Poaceae</taxon>
        <taxon>BOP clade</taxon>
        <taxon>Pooideae</taxon>
        <taxon>Poodae</taxon>
        <taxon>Poeae</taxon>
        <taxon>Poeae Chloroplast Group 1 (Aveneae type)</taxon>
        <taxon>Aveninae</taxon>
        <taxon>Avena</taxon>
    </lineage>
</organism>
<protein>
    <submittedName>
        <fullName evidence="1">Uncharacterized protein</fullName>
    </submittedName>
</protein>
<accession>A0ACD5ZVP0</accession>
<proteinExistence type="predicted"/>
<reference evidence="1" key="2">
    <citation type="submission" date="2025-09" db="UniProtKB">
        <authorList>
            <consortium name="EnsemblPlants"/>
        </authorList>
    </citation>
    <scope>IDENTIFICATION</scope>
</reference>
<evidence type="ECO:0000313" key="2">
    <source>
        <dbReference type="Proteomes" id="UP001732700"/>
    </source>
</evidence>
<dbReference type="Proteomes" id="UP001732700">
    <property type="component" value="Chromosome 7A"/>
</dbReference>